<accession>A0A1G5RQS1</accession>
<keyword evidence="3 4" id="KW-0732">Signal</keyword>
<dbReference type="PANTHER" id="PTHR36108:SF13">
    <property type="entry name" value="COLOSSIN-B-RELATED"/>
    <property type="match status" value="1"/>
</dbReference>
<dbReference type="Gene3D" id="2.60.40.10">
    <property type="entry name" value="Immunoglobulins"/>
    <property type="match status" value="1"/>
</dbReference>
<keyword evidence="6" id="KW-1185">Reference proteome</keyword>
<evidence type="ECO:0000256" key="3">
    <source>
        <dbReference type="ARBA" id="ARBA00022729"/>
    </source>
</evidence>
<feature type="signal peptide" evidence="4">
    <location>
        <begin position="1"/>
        <end position="34"/>
    </location>
</feature>
<gene>
    <name evidence="5" type="ORF">SAMN03080599_00209</name>
</gene>
<evidence type="ECO:0000313" key="5">
    <source>
        <dbReference type="EMBL" id="SCZ76384.1"/>
    </source>
</evidence>
<dbReference type="Proteomes" id="UP000199208">
    <property type="component" value="Unassembled WGS sequence"/>
</dbReference>
<dbReference type="InterPro" id="IPR013783">
    <property type="entry name" value="Ig-like_fold"/>
</dbReference>
<evidence type="ECO:0000313" key="6">
    <source>
        <dbReference type="Proteomes" id="UP000199208"/>
    </source>
</evidence>
<sequence length="1096" mass="119634">MSDYHIIKSSRRRLMPLLLLLVMILAMLPMGSFAADETLYGYRVNYNNTQTQITNNIGWYNAQLGNGWAEGDWVPYQLVITGLDGIDDLSRIAVAYDFFLEIKNDELQDGAVLVDLVRGFQIRSTSNAGQNIMLTDSQMGYPSSQTSPINIVDEMEAAQTNNDVGLWTGFDSIDVPKEQINVGFDGTTFVPLTPTDSVAHFYITKQQLVEAGVPADVKSIVLYFQLHLARTSLWSSGLFQNYGNEGVPAEEWGGHIYKEGTVFDGVTYYGSYYYPGASGHAKLIGATRTVPIPVPSQNLGSVTGIKWHDMDGDGIKDAEEAFLANWPIYITADIEGMSFVLSTMTDANGVYSFPTLTYGTRYITEGATRGSETGWSQTFPVGEFDVTQPFGGFDSYNDYLNDIAEGSGVELGDQGYEIVIDRNNYAFSSMNFGNRMTGDLEITKLFDYEDVEGFEDSMLPDSIDIHITGPSFLPDGEDFSLPKEDDYYLLLENLLPGDYSITEINVPDGWDDPNVPINVTVIVGDVVDVEFTNVFMTGEFKITKAFDFEGVEGFDKATMLPMKITVLVTGPSYPGPDGKEFDIDIDEEGLGELLLENLIPGEYFVDELEFTGSDMWDSDIDPASVEVEAGALEVVEVSITNTFMTGELLITKAFDFEGVEGFDKATMLPMKITILVTGPSYPAPDGKEFDIDIDEEGLGDLLLENLIPGEYFVDELEFTGSDMWDSDIDPASVDVEAGAAEAVEVSITNTFMTGELLITKAFDFEGVEGFDKATMLPMKITVLVTGPSYPAPDGKEFDIDIDEEGLGELLLENLIPGEYFVDELEFTGSDMWDSDIDPASVDVEAGAAEAVEVSITNTFMTGELKIIKNFVDGMSGMYPEFIQVKVTGPSFPAPEGDVFDIDIDPITGSGEIILDKLIPGAYTVSELTFEGSGVWSSSISGSPASVAANADVTVTVTITNTMQYHDETAWAFGENENRDFSKSGNWGWNIGPIEEGYSERHELIAGAGGNIVENGTLVGHVDIDYTGGIVTVTYHMLEGFELMDTHVWIGETNLPTLKNGKMTDSPGQFPYEDGASVAASGEVYVAAHAVVRMPGN</sequence>
<dbReference type="OrthoDB" id="21834at2"/>
<dbReference type="SUPFAM" id="SSF117074">
    <property type="entry name" value="Hypothetical protein PA1324"/>
    <property type="match status" value="1"/>
</dbReference>
<evidence type="ECO:0000256" key="2">
    <source>
        <dbReference type="ARBA" id="ARBA00022525"/>
    </source>
</evidence>
<dbReference type="EMBL" id="FMWL01000001">
    <property type="protein sequence ID" value="SCZ76384.1"/>
    <property type="molecule type" value="Genomic_DNA"/>
</dbReference>
<organism evidence="5 6">
    <name type="scientific">Acidaminobacter hydrogenoformans DSM 2784</name>
    <dbReference type="NCBI Taxonomy" id="1120920"/>
    <lineage>
        <taxon>Bacteria</taxon>
        <taxon>Bacillati</taxon>
        <taxon>Bacillota</taxon>
        <taxon>Clostridia</taxon>
        <taxon>Peptostreptococcales</taxon>
        <taxon>Acidaminobacteraceae</taxon>
        <taxon>Acidaminobacter</taxon>
    </lineage>
</organism>
<reference evidence="5 6" key="1">
    <citation type="submission" date="2016-10" db="EMBL/GenBank/DDBJ databases">
        <authorList>
            <person name="de Groot N.N."/>
        </authorList>
    </citation>
    <scope>NUCLEOTIDE SEQUENCE [LARGE SCALE GENOMIC DNA]</scope>
    <source>
        <strain evidence="5 6">DSM 2784</strain>
    </source>
</reference>
<comment type="similarity">
    <text evidence="1">Belongs to the serine-aspartate repeat-containing protein (SDr) family.</text>
</comment>
<name>A0A1G5RQS1_9FIRM</name>
<dbReference type="AlphaFoldDB" id="A0A1G5RQS1"/>
<feature type="chain" id="PRO_5011500301" description="SD-repeat containing protein B domain-containing protein" evidence="4">
    <location>
        <begin position="35"/>
        <end position="1096"/>
    </location>
</feature>
<dbReference type="STRING" id="1120920.SAMN03080599_00209"/>
<evidence type="ECO:0008006" key="7">
    <source>
        <dbReference type="Google" id="ProtNLM"/>
    </source>
</evidence>
<proteinExistence type="inferred from homology"/>
<keyword evidence="2" id="KW-0964">Secreted</keyword>
<dbReference type="PANTHER" id="PTHR36108">
    <property type="entry name" value="COLOSSIN-B-RELATED"/>
    <property type="match status" value="1"/>
</dbReference>
<evidence type="ECO:0000256" key="1">
    <source>
        <dbReference type="ARBA" id="ARBA00007257"/>
    </source>
</evidence>
<dbReference type="RefSeq" id="WP_092589028.1">
    <property type="nucleotide sequence ID" value="NZ_FMWL01000001.1"/>
</dbReference>
<evidence type="ECO:0000256" key="4">
    <source>
        <dbReference type="SAM" id="SignalP"/>
    </source>
</evidence>
<protein>
    <recommendedName>
        <fullName evidence="7">SD-repeat containing protein B domain-containing protein</fullName>
    </recommendedName>
</protein>